<dbReference type="CDD" id="cd09020">
    <property type="entry name" value="D-hex-6-P-epi_like"/>
    <property type="match status" value="1"/>
</dbReference>
<protein>
    <recommendedName>
        <fullName evidence="4">Putative glucose-6-phosphate 1-epimerase</fullName>
        <ecNumber evidence="4">5.1.3.15</ecNumber>
    </recommendedName>
</protein>
<evidence type="ECO:0000313" key="7">
    <source>
        <dbReference type="EMBL" id="GHA17902.1"/>
    </source>
</evidence>
<gene>
    <name evidence="7" type="ORF">GCM10008090_29530</name>
</gene>
<evidence type="ECO:0000256" key="5">
    <source>
        <dbReference type="PIRSR" id="PIRSR016020-1"/>
    </source>
</evidence>
<organism evidence="7 8">
    <name type="scientific">Arenicella chitinivorans</name>
    <dbReference type="NCBI Taxonomy" id="1329800"/>
    <lineage>
        <taxon>Bacteria</taxon>
        <taxon>Pseudomonadati</taxon>
        <taxon>Pseudomonadota</taxon>
        <taxon>Gammaproteobacteria</taxon>
        <taxon>Arenicellales</taxon>
        <taxon>Arenicellaceae</taxon>
        <taxon>Arenicella</taxon>
    </lineage>
</organism>
<dbReference type="PANTHER" id="PTHR11122:SF13">
    <property type="entry name" value="GLUCOSE-6-PHOSPHATE 1-EPIMERASE"/>
    <property type="match status" value="1"/>
</dbReference>
<dbReference type="RefSeq" id="WP_189402476.1">
    <property type="nucleotide sequence ID" value="NZ_BMXA01000006.1"/>
</dbReference>
<comment type="similarity">
    <text evidence="2 4">Belongs to the glucose-6-phosphate 1-epimerase family.</text>
</comment>
<dbReference type="InterPro" id="IPR014718">
    <property type="entry name" value="GH-type_carb-bd"/>
</dbReference>
<reference evidence="7" key="1">
    <citation type="journal article" date="2014" name="Int. J. Syst. Evol. Microbiol.">
        <title>Complete genome sequence of Corynebacterium casei LMG S-19264T (=DSM 44701T), isolated from a smear-ripened cheese.</title>
        <authorList>
            <consortium name="US DOE Joint Genome Institute (JGI-PGF)"/>
            <person name="Walter F."/>
            <person name="Albersmeier A."/>
            <person name="Kalinowski J."/>
            <person name="Ruckert C."/>
        </authorList>
    </citation>
    <scope>NUCLEOTIDE SEQUENCE</scope>
    <source>
        <strain evidence="7">KCTC 12711</strain>
    </source>
</reference>
<evidence type="ECO:0000256" key="6">
    <source>
        <dbReference type="PIRSR" id="PIRSR016020-2"/>
    </source>
</evidence>
<feature type="binding site" evidence="6">
    <location>
        <position position="78"/>
    </location>
    <ligand>
        <name>substrate</name>
    </ligand>
</feature>
<dbReference type="GO" id="GO:0047938">
    <property type="term" value="F:glucose-6-phosphate 1-epimerase activity"/>
    <property type="evidence" value="ECO:0007669"/>
    <property type="project" value="UniProtKB-UniRule"/>
</dbReference>
<dbReference type="GO" id="GO:0005975">
    <property type="term" value="P:carbohydrate metabolic process"/>
    <property type="evidence" value="ECO:0007669"/>
    <property type="project" value="InterPro"/>
</dbReference>
<dbReference type="Proteomes" id="UP000614811">
    <property type="component" value="Unassembled WGS sequence"/>
</dbReference>
<dbReference type="PANTHER" id="PTHR11122">
    <property type="entry name" value="APOSPORY-ASSOCIATED PROTEIN C-RELATED"/>
    <property type="match status" value="1"/>
</dbReference>
<evidence type="ECO:0000313" key="8">
    <source>
        <dbReference type="Proteomes" id="UP000614811"/>
    </source>
</evidence>
<evidence type="ECO:0000256" key="2">
    <source>
        <dbReference type="ARBA" id="ARBA00005866"/>
    </source>
</evidence>
<keyword evidence="3 4" id="KW-0413">Isomerase</keyword>
<dbReference type="InterPro" id="IPR011013">
    <property type="entry name" value="Gal_mutarotase_sf_dom"/>
</dbReference>
<dbReference type="Gene3D" id="2.70.98.10">
    <property type="match status" value="1"/>
</dbReference>
<feature type="binding site" evidence="6">
    <location>
        <position position="111"/>
    </location>
    <ligand>
        <name>substrate</name>
    </ligand>
</feature>
<dbReference type="AlphaFoldDB" id="A0A918S1V7"/>
<evidence type="ECO:0000256" key="1">
    <source>
        <dbReference type="ARBA" id="ARBA00001096"/>
    </source>
</evidence>
<name>A0A918S1V7_9GAMM</name>
<feature type="active site" evidence="5">
    <location>
        <position position="292"/>
    </location>
</feature>
<comment type="catalytic activity">
    <reaction evidence="1">
        <text>alpha-D-glucose 6-phosphate = beta-D-glucose 6-phosphate</text>
        <dbReference type="Rhea" id="RHEA:16249"/>
        <dbReference type="ChEBI" id="CHEBI:58225"/>
        <dbReference type="ChEBI" id="CHEBI:58247"/>
        <dbReference type="EC" id="5.1.3.15"/>
    </reaction>
</comment>
<keyword evidence="8" id="KW-1185">Reference proteome</keyword>
<dbReference type="InterPro" id="IPR008183">
    <property type="entry name" value="Aldose_1/G6P_1-epimerase"/>
</dbReference>
<dbReference type="EC" id="5.1.3.15" evidence="4"/>
<dbReference type="InterPro" id="IPR025532">
    <property type="entry name" value="G6P_1-epimerase"/>
</dbReference>
<dbReference type="EMBL" id="BMXA01000006">
    <property type="protein sequence ID" value="GHA17902.1"/>
    <property type="molecule type" value="Genomic_DNA"/>
</dbReference>
<dbReference type="SUPFAM" id="SSF74650">
    <property type="entry name" value="Galactose mutarotase-like"/>
    <property type="match status" value="1"/>
</dbReference>
<evidence type="ECO:0000256" key="4">
    <source>
        <dbReference type="PIRNR" id="PIRNR016020"/>
    </source>
</evidence>
<comment type="caution">
    <text evidence="7">The sequence shown here is derived from an EMBL/GenBank/DDBJ whole genome shotgun (WGS) entry which is preliminary data.</text>
</comment>
<dbReference type="GO" id="GO:0030246">
    <property type="term" value="F:carbohydrate binding"/>
    <property type="evidence" value="ECO:0007669"/>
    <property type="project" value="UniProtKB-UniRule"/>
</dbReference>
<dbReference type="PIRSF" id="PIRSF016020">
    <property type="entry name" value="PHexose_mutarotase"/>
    <property type="match status" value="1"/>
</dbReference>
<feature type="active site" evidence="5">
    <location>
        <position position="187"/>
    </location>
</feature>
<evidence type="ECO:0000256" key="3">
    <source>
        <dbReference type="ARBA" id="ARBA00023235"/>
    </source>
</evidence>
<sequence>MNKKIDTQLDRLRTRFAECVDATFFRKGDLLGLCVDNSHGSATLLLQGAQLLEYTPSGHDPVIWCSDAVVYKQGVPLRGGVPICWPWFGPLANNVSSVQSLCGIPIASAPQHGFVRTLEWELLRVESLTDARTALELRLCDSPATQTMLACAFELTLRIEIGSCLSMHLVAKNTDSRANLTFTSALHSYFAVSDIYQTDVQGLDAVSYVDILDGGAIKHQQGAVNFDTEVDRIYFAQPGAGLTPLVIQTPKRDIELLSRGSDSAIVWNPWIEKSQRLSQFNEDDYQSMVCVETANAFNDVISLAPGESHQLTLTASIVT</sequence>
<feature type="binding site" evidence="6">
    <location>
        <position position="116"/>
    </location>
    <ligand>
        <name>substrate</name>
    </ligand>
</feature>
<reference evidence="7" key="2">
    <citation type="submission" date="2020-09" db="EMBL/GenBank/DDBJ databases">
        <authorList>
            <person name="Sun Q."/>
            <person name="Kim S."/>
        </authorList>
    </citation>
    <scope>NUCLEOTIDE SEQUENCE</scope>
    <source>
        <strain evidence="7">KCTC 12711</strain>
    </source>
</reference>
<dbReference type="Pfam" id="PF01263">
    <property type="entry name" value="Aldose_epim"/>
    <property type="match status" value="1"/>
</dbReference>
<proteinExistence type="inferred from homology"/>
<accession>A0A918S1V7</accession>